<dbReference type="GO" id="GO:0006355">
    <property type="term" value="P:regulation of DNA-templated transcription"/>
    <property type="evidence" value="ECO:0007669"/>
    <property type="project" value="InterPro"/>
</dbReference>
<keyword evidence="3 7" id="KW-0378">Hydrolase</keyword>
<gene>
    <name evidence="9" type="ORF">SAMN05878438_3838</name>
</gene>
<dbReference type="CDD" id="cd06529">
    <property type="entry name" value="S24_LexA-like"/>
    <property type="match status" value="1"/>
</dbReference>
<dbReference type="NCBIfam" id="NF007621">
    <property type="entry name" value="PRK10276.1"/>
    <property type="match status" value="1"/>
</dbReference>
<reference evidence="9 10" key="1">
    <citation type="submission" date="2016-11" db="EMBL/GenBank/DDBJ databases">
        <authorList>
            <person name="Jaros S."/>
            <person name="Januszkiewicz K."/>
            <person name="Wedrychowicz H."/>
        </authorList>
    </citation>
    <scope>NUCLEOTIDE SEQUENCE [LARGE SCALE GENOMIC DNA]</scope>
    <source>
        <strain evidence="9 10">ACAM 239</strain>
    </source>
</reference>
<evidence type="ECO:0000256" key="1">
    <source>
        <dbReference type="ARBA" id="ARBA00007484"/>
    </source>
</evidence>
<dbReference type="Pfam" id="PF00717">
    <property type="entry name" value="Peptidase_S24"/>
    <property type="match status" value="1"/>
</dbReference>
<dbReference type="PANTHER" id="PTHR33516:SF2">
    <property type="entry name" value="LEXA REPRESSOR-RELATED"/>
    <property type="match status" value="1"/>
</dbReference>
<dbReference type="InterPro" id="IPR006197">
    <property type="entry name" value="Peptidase_S24_LexA"/>
</dbReference>
<feature type="domain" description="Peptidase S24/S26A/S26B/S26C" evidence="8">
    <location>
        <begin position="29"/>
        <end position="144"/>
    </location>
</feature>
<dbReference type="GO" id="GO:0016787">
    <property type="term" value="F:hydrolase activity"/>
    <property type="evidence" value="ECO:0007669"/>
    <property type="project" value="UniProtKB-KW"/>
</dbReference>
<dbReference type="InterPro" id="IPR050077">
    <property type="entry name" value="LexA_repressor"/>
</dbReference>
<evidence type="ECO:0000256" key="4">
    <source>
        <dbReference type="ARBA" id="ARBA00022813"/>
    </source>
</evidence>
<keyword evidence="5" id="KW-0234">DNA repair</keyword>
<dbReference type="InterPro" id="IPR015927">
    <property type="entry name" value="Peptidase_S24_S26A/B/C"/>
</dbReference>
<dbReference type="PANTHER" id="PTHR33516">
    <property type="entry name" value="LEXA REPRESSOR"/>
    <property type="match status" value="1"/>
</dbReference>
<dbReference type="GO" id="GO:0003677">
    <property type="term" value="F:DNA binding"/>
    <property type="evidence" value="ECO:0007669"/>
    <property type="project" value="InterPro"/>
</dbReference>
<evidence type="ECO:0000256" key="5">
    <source>
        <dbReference type="ARBA" id="ARBA00023204"/>
    </source>
</evidence>
<dbReference type="Proteomes" id="UP000185024">
    <property type="component" value="Unassembled WGS sequence"/>
</dbReference>
<dbReference type="PRINTS" id="PR00726">
    <property type="entry name" value="LEXASERPTASE"/>
</dbReference>
<evidence type="ECO:0000256" key="3">
    <source>
        <dbReference type="ARBA" id="ARBA00022801"/>
    </source>
</evidence>
<evidence type="ECO:0000313" key="9">
    <source>
        <dbReference type="EMBL" id="SIN88674.1"/>
    </source>
</evidence>
<dbReference type="GO" id="GO:0009432">
    <property type="term" value="P:SOS response"/>
    <property type="evidence" value="ECO:0007669"/>
    <property type="project" value="UniProtKB-KW"/>
</dbReference>
<keyword evidence="6" id="KW-0742">SOS response</keyword>
<dbReference type="InterPro" id="IPR039418">
    <property type="entry name" value="LexA-like"/>
</dbReference>
<evidence type="ECO:0000313" key="10">
    <source>
        <dbReference type="Proteomes" id="UP000185024"/>
    </source>
</evidence>
<evidence type="ECO:0000256" key="2">
    <source>
        <dbReference type="ARBA" id="ARBA00022763"/>
    </source>
</evidence>
<evidence type="ECO:0000259" key="8">
    <source>
        <dbReference type="Pfam" id="PF00717"/>
    </source>
</evidence>
<proteinExistence type="inferred from homology"/>
<evidence type="ECO:0000256" key="6">
    <source>
        <dbReference type="ARBA" id="ARBA00023236"/>
    </source>
</evidence>
<sequence>MPPLQHDDVTAWGLEILGQSACDSRHALPLMAGEVRAGFPIHADAELDRVLDLTEHLIPHPSASYFCRAKGDSMEGHGVYDGDLLIVDRSLAPVTGDIIVVALDGELTCKQLGQWHGQPALLSGNPEYPPIALRGVECETWGVVTHNIHFHRRRGR</sequence>
<comment type="similarity">
    <text evidence="1 7">Belongs to the peptidase S24 family.</text>
</comment>
<dbReference type="AlphaFoldDB" id="A0A1N6EM09"/>
<accession>A0A1N6EM09</accession>
<keyword evidence="4 7" id="KW-0068">Autocatalytic cleavage</keyword>
<dbReference type="Gene3D" id="2.10.109.10">
    <property type="entry name" value="Umud Fragment, subunit A"/>
    <property type="match status" value="1"/>
</dbReference>
<organism evidence="9 10">
    <name type="scientific">Vreelandella aquamarina</name>
    <dbReference type="NCBI Taxonomy" id="77097"/>
    <lineage>
        <taxon>Bacteria</taxon>
        <taxon>Pseudomonadati</taxon>
        <taxon>Pseudomonadota</taxon>
        <taxon>Gammaproteobacteria</taxon>
        <taxon>Oceanospirillales</taxon>
        <taxon>Halomonadaceae</taxon>
        <taxon>Vreelandella</taxon>
    </lineage>
</organism>
<dbReference type="RefSeq" id="WP_083602378.1">
    <property type="nucleotide sequence ID" value="NZ_BJOI01000039.1"/>
</dbReference>
<protein>
    <submittedName>
        <fullName evidence="9">DNA polymerase V</fullName>
    </submittedName>
</protein>
<dbReference type="EMBL" id="FSQX01000002">
    <property type="protein sequence ID" value="SIN88674.1"/>
    <property type="molecule type" value="Genomic_DNA"/>
</dbReference>
<dbReference type="GO" id="GO:0006281">
    <property type="term" value="P:DNA repair"/>
    <property type="evidence" value="ECO:0007669"/>
    <property type="project" value="UniProtKB-KW"/>
</dbReference>
<dbReference type="InterPro" id="IPR036286">
    <property type="entry name" value="LexA/Signal_pep-like_sf"/>
</dbReference>
<dbReference type="SUPFAM" id="SSF51306">
    <property type="entry name" value="LexA/Signal peptidase"/>
    <property type="match status" value="1"/>
</dbReference>
<dbReference type="GeneID" id="97277424"/>
<evidence type="ECO:0000256" key="7">
    <source>
        <dbReference type="RuleBase" id="RU003991"/>
    </source>
</evidence>
<name>A0A1N6EM09_9GAMM</name>
<keyword evidence="2" id="KW-0227">DNA damage</keyword>